<dbReference type="InterPro" id="IPR012337">
    <property type="entry name" value="RNaseH-like_sf"/>
</dbReference>
<gene>
    <name evidence="2" type="ORF">TUM4630_21410</name>
</gene>
<sequence length="155" mass="18032">MICLLICLYHRKRERRPPNLPETWRARFIAYQKPKGEIKGFVTSLVDPTRYPLDKLLNIYWQRWEIEEGYGELKQAQLQSKVTLRSQFTEGVRQELWGVLIAYNLVRLEMVAIAKEAEVAPTRISFSAAISLIDTQLMWLALSPDGKLPAKLKQM</sequence>
<dbReference type="EMBL" id="BPFB01000023">
    <property type="protein sequence ID" value="GIU47430.1"/>
    <property type="molecule type" value="Genomic_DNA"/>
</dbReference>
<dbReference type="Proteomes" id="UP000761574">
    <property type="component" value="Unassembled WGS sequence"/>
</dbReference>
<organism evidence="2 3">
    <name type="scientific">Shewanella algidipiscicola</name>
    <dbReference type="NCBI Taxonomy" id="614070"/>
    <lineage>
        <taxon>Bacteria</taxon>
        <taxon>Pseudomonadati</taxon>
        <taxon>Pseudomonadota</taxon>
        <taxon>Gammaproteobacteria</taxon>
        <taxon>Alteromonadales</taxon>
        <taxon>Shewanellaceae</taxon>
        <taxon>Shewanella</taxon>
    </lineage>
</organism>
<feature type="domain" description="Transposase IS4-like" evidence="1">
    <location>
        <begin position="10"/>
        <end position="105"/>
    </location>
</feature>
<evidence type="ECO:0000313" key="2">
    <source>
        <dbReference type="EMBL" id="GIU47430.1"/>
    </source>
</evidence>
<protein>
    <recommendedName>
        <fullName evidence="1">Transposase IS4-like domain-containing protein</fullName>
    </recommendedName>
</protein>
<dbReference type="PANTHER" id="PTHR37529">
    <property type="entry name" value="TRANSPOSASE INSG FOR INSERTION SEQUENCE ELEMENT IS4-RELATED"/>
    <property type="match status" value="1"/>
</dbReference>
<evidence type="ECO:0000259" key="1">
    <source>
        <dbReference type="Pfam" id="PF01609"/>
    </source>
</evidence>
<comment type="caution">
    <text evidence="2">The sequence shown here is derived from an EMBL/GenBank/DDBJ whole genome shotgun (WGS) entry which is preliminary data.</text>
</comment>
<keyword evidence="3" id="KW-1185">Reference proteome</keyword>
<dbReference type="PANTHER" id="PTHR37529:SF1">
    <property type="entry name" value="TRANSPOSASE INSG FOR INSERTION SEQUENCE ELEMENT IS4-RELATED"/>
    <property type="match status" value="1"/>
</dbReference>
<dbReference type="SUPFAM" id="SSF53098">
    <property type="entry name" value="Ribonuclease H-like"/>
    <property type="match status" value="1"/>
</dbReference>
<name>A0ABQ4PIY6_9GAMM</name>
<accession>A0ABQ4PIY6</accession>
<proteinExistence type="predicted"/>
<dbReference type="Pfam" id="PF01609">
    <property type="entry name" value="DDE_Tnp_1"/>
    <property type="match status" value="1"/>
</dbReference>
<reference evidence="2 3" key="1">
    <citation type="submission" date="2021-05" db="EMBL/GenBank/DDBJ databases">
        <title>Molecular characterization for Shewanella algae harboring chromosomal blaOXA-55-like strains isolated from clinical and environment sample.</title>
        <authorList>
            <person name="Ohama Y."/>
            <person name="Aoki K."/>
            <person name="Harada S."/>
            <person name="Moriya K."/>
            <person name="Ishii Y."/>
            <person name="Tateda K."/>
        </authorList>
    </citation>
    <scope>NUCLEOTIDE SEQUENCE [LARGE SCALE GENOMIC DNA]</scope>
    <source>
        <strain evidence="2 3">LMG 23746</strain>
    </source>
</reference>
<dbReference type="InterPro" id="IPR002559">
    <property type="entry name" value="Transposase_11"/>
</dbReference>
<evidence type="ECO:0000313" key="3">
    <source>
        <dbReference type="Proteomes" id="UP000761574"/>
    </source>
</evidence>